<dbReference type="InterPro" id="IPR002634">
    <property type="entry name" value="BolA"/>
</dbReference>
<dbReference type="PANTHER" id="PTHR46188:SF1">
    <property type="entry name" value="BOLA-LIKE PROTEIN 3"/>
    <property type="match status" value="1"/>
</dbReference>
<keyword evidence="5" id="KW-1185">Reference proteome</keyword>
<dbReference type="EMBL" id="KE007244">
    <property type="protein sequence ID" value="EOQ99179.1"/>
    <property type="molecule type" value="Genomic_DNA"/>
</dbReference>
<dbReference type="SUPFAM" id="SSF82657">
    <property type="entry name" value="BolA-like"/>
    <property type="match status" value="1"/>
</dbReference>
<dbReference type="eggNOG" id="KOG3348">
    <property type="taxonomic scope" value="Eukaryota"/>
</dbReference>
<evidence type="ECO:0000256" key="3">
    <source>
        <dbReference type="SAM" id="MobiDB-lite"/>
    </source>
</evidence>
<dbReference type="GO" id="GO:0005759">
    <property type="term" value="C:mitochondrial matrix"/>
    <property type="evidence" value="ECO:0007669"/>
    <property type="project" value="TreeGrafter"/>
</dbReference>
<dbReference type="InterPro" id="IPR036065">
    <property type="entry name" value="BolA-like_sf"/>
</dbReference>
<proteinExistence type="inferred from homology"/>
<feature type="region of interest" description="Disordered" evidence="3">
    <location>
        <begin position="1"/>
        <end position="24"/>
    </location>
</feature>
<dbReference type="HOGENOM" id="CLU_109462_0_1_1"/>
<comment type="similarity">
    <text evidence="1 2">Belongs to the BolA/IbaG family.</text>
</comment>
<dbReference type="PANTHER" id="PTHR46188">
    <property type="entry name" value="BOLA-LIKE PROTEIN 3"/>
    <property type="match status" value="1"/>
</dbReference>
<protein>
    <recommendedName>
        <fullName evidence="6">Bola-like protein</fullName>
    </recommendedName>
</protein>
<name>R9AAT7_WALI9</name>
<sequence length="119" mass="12754">MNRISNMARSSGFRSSIRAPATATTTTTPLRFYSDATATTAEQPLAGEARIKQKLSDTFSPSKLQVMDVSGGCGSFYAINIASDSFKGLTTVKQHRLVNETLKEDIAGIHGLQLKTAAE</sequence>
<dbReference type="AlphaFoldDB" id="R9AAT7"/>
<dbReference type="RefSeq" id="XP_009270045.1">
    <property type="nucleotide sequence ID" value="XM_009271770.1"/>
</dbReference>
<dbReference type="KEGG" id="wic:J056_002505"/>
<reference evidence="5" key="1">
    <citation type="journal article" date="2013" name="BMC Genomics">
        <title>Genome and transcriptome sequencing of the halophilic fungus Wallemia ichthyophaga: haloadaptations present and absent.</title>
        <authorList>
            <person name="Zajc J."/>
            <person name="Liu Y."/>
            <person name="Dai W."/>
            <person name="Yang Z."/>
            <person name="Hu J."/>
            <person name="Gostincar C."/>
            <person name="Gunde-Cimerman N."/>
        </authorList>
    </citation>
    <scope>NUCLEOTIDE SEQUENCE [LARGE SCALE GENOMIC DNA]</scope>
    <source>
        <strain evidence="5">EXF-994 / CBS 113033</strain>
    </source>
</reference>
<dbReference type="Proteomes" id="UP000014064">
    <property type="component" value="Unassembled WGS sequence"/>
</dbReference>
<evidence type="ECO:0000256" key="2">
    <source>
        <dbReference type="RuleBase" id="RU003860"/>
    </source>
</evidence>
<dbReference type="Pfam" id="PF01722">
    <property type="entry name" value="BolA"/>
    <property type="match status" value="1"/>
</dbReference>
<organism evidence="4 5">
    <name type="scientific">Wallemia ichthyophaga (strain EXF-994 / CBS 113033)</name>
    <dbReference type="NCBI Taxonomy" id="1299270"/>
    <lineage>
        <taxon>Eukaryota</taxon>
        <taxon>Fungi</taxon>
        <taxon>Dikarya</taxon>
        <taxon>Basidiomycota</taxon>
        <taxon>Wallemiomycotina</taxon>
        <taxon>Wallemiomycetes</taxon>
        <taxon>Wallemiales</taxon>
        <taxon>Wallemiaceae</taxon>
        <taxon>Wallemia</taxon>
    </lineage>
</organism>
<evidence type="ECO:0000313" key="5">
    <source>
        <dbReference type="Proteomes" id="UP000014064"/>
    </source>
</evidence>
<dbReference type="OMA" id="EIQNMHG"/>
<dbReference type="GeneID" id="20375457"/>
<dbReference type="STRING" id="1299270.R9AAT7"/>
<dbReference type="Gene3D" id="3.10.20.90">
    <property type="entry name" value="Phosphatidylinositol 3-kinase Catalytic Subunit, Chain A, domain 1"/>
    <property type="match status" value="1"/>
</dbReference>
<evidence type="ECO:0000256" key="1">
    <source>
        <dbReference type="ARBA" id="ARBA00005578"/>
    </source>
</evidence>
<gene>
    <name evidence="4" type="ORF">J056_002505</name>
</gene>
<dbReference type="OrthoDB" id="203381at2759"/>
<evidence type="ECO:0008006" key="6">
    <source>
        <dbReference type="Google" id="ProtNLM"/>
    </source>
</evidence>
<evidence type="ECO:0000313" key="4">
    <source>
        <dbReference type="EMBL" id="EOQ99179.1"/>
    </source>
</evidence>
<feature type="compositionally biased region" description="Polar residues" evidence="3">
    <location>
        <begin position="1"/>
        <end position="14"/>
    </location>
</feature>
<dbReference type="InterPro" id="IPR052275">
    <property type="entry name" value="Mt_Fe-S_assembly_factor"/>
</dbReference>
<accession>R9AAT7</accession>